<evidence type="ECO:0000313" key="9">
    <source>
        <dbReference type="Proteomes" id="UP000283680"/>
    </source>
</evidence>
<dbReference type="Proteomes" id="UP000487221">
    <property type="component" value="Unassembled WGS sequence"/>
</dbReference>
<evidence type="ECO:0000313" key="3">
    <source>
        <dbReference type="EMBL" id="MBT8725070.1"/>
    </source>
</evidence>
<sequence>MERKEWIDGCRRLFTRLVRTTVWADFVFPTGGKSDRQLGMCFDGLCREVVSVSAERLSDFCICQTYAISGYDTAYRRKWNVSHSFGKKAIGRYLRSGKERRYREDRWLKSFGLSRHDLARAVEDRRSHPFGRFIYPEYEETTKRRLLSTEAGYLVCALSTLMWTPFSPSCSKCAKAEPCRRRTQARYPELYRIRCEAWRKKEAKP</sequence>
<evidence type="ECO:0000313" key="8">
    <source>
        <dbReference type="Proteomes" id="UP000283601"/>
    </source>
</evidence>
<evidence type="ECO:0000313" key="5">
    <source>
        <dbReference type="EMBL" id="RGQ53299.1"/>
    </source>
</evidence>
<dbReference type="EMBL" id="WCTR01000008">
    <property type="protein sequence ID" value="KAB4211819.1"/>
    <property type="molecule type" value="Genomic_DNA"/>
</dbReference>
<keyword evidence="12" id="KW-1185">Reference proteome</keyword>
<evidence type="ECO:0000313" key="6">
    <source>
        <dbReference type="EMBL" id="RHE23206.1"/>
    </source>
</evidence>
<dbReference type="Proteomes" id="UP000260759">
    <property type="component" value="Unassembled WGS sequence"/>
</dbReference>
<dbReference type="EMBL" id="WCTY01000019">
    <property type="protein sequence ID" value="KAB4183374.1"/>
    <property type="molecule type" value="Genomic_DNA"/>
</dbReference>
<evidence type="ECO:0000313" key="10">
    <source>
        <dbReference type="Proteomes" id="UP000466952"/>
    </source>
</evidence>
<evidence type="ECO:0000313" key="11">
    <source>
        <dbReference type="Proteomes" id="UP000487221"/>
    </source>
</evidence>
<gene>
    <name evidence="6" type="ORF">DW758_10320</name>
    <name evidence="5" type="ORF">DWY92_06380</name>
    <name evidence="4" type="ORF">DXB37_07265</name>
    <name evidence="2" type="ORF">GAP55_12640</name>
    <name evidence="1" type="ORF">GAQ44_10825</name>
    <name evidence="3" type="ORF">JQN06_02625</name>
</gene>
<proteinExistence type="predicted"/>
<reference evidence="3 12" key="3">
    <citation type="submission" date="2020-12" db="EMBL/GenBank/DDBJ databases">
        <title>Microorganisms.</title>
        <authorList>
            <person name="Matos J."/>
            <person name="Faleiro L."/>
            <person name="Duarte I."/>
        </authorList>
    </citation>
    <scope>NUCLEOTIDE SEQUENCE [LARGE SCALE GENOMIC DNA]</scope>
    <source>
        <strain evidence="3 12">PtFD3Pch2</strain>
    </source>
</reference>
<dbReference type="Proteomes" id="UP000283680">
    <property type="component" value="Unassembled WGS sequence"/>
</dbReference>
<organism evidence="2 10">
    <name type="scientific">Bacteroides uniformis</name>
    <dbReference type="NCBI Taxonomy" id="820"/>
    <lineage>
        <taxon>Bacteria</taxon>
        <taxon>Pseudomonadati</taxon>
        <taxon>Bacteroidota</taxon>
        <taxon>Bacteroidia</taxon>
        <taxon>Bacteroidales</taxon>
        <taxon>Bacteroidaceae</taxon>
        <taxon>Bacteroides</taxon>
    </lineage>
</organism>
<protein>
    <submittedName>
        <fullName evidence="2">Uncharacterized protein</fullName>
    </submittedName>
</protein>
<dbReference type="EMBL" id="QRTH01000002">
    <property type="protein sequence ID" value="RGQ53299.1"/>
    <property type="molecule type" value="Genomic_DNA"/>
</dbReference>
<evidence type="ECO:0000313" key="7">
    <source>
        <dbReference type="Proteomes" id="UP000260759"/>
    </source>
</evidence>
<dbReference type="RefSeq" id="WP_008672745.1">
    <property type="nucleotide sequence ID" value="NZ_CAXVJK010000015.1"/>
</dbReference>
<evidence type="ECO:0000313" key="2">
    <source>
        <dbReference type="EMBL" id="KAB4211819.1"/>
    </source>
</evidence>
<dbReference type="EMBL" id="QSJZ01000007">
    <property type="protein sequence ID" value="RHE23206.1"/>
    <property type="molecule type" value="Genomic_DNA"/>
</dbReference>
<evidence type="ECO:0000313" key="4">
    <source>
        <dbReference type="EMBL" id="RGN94963.1"/>
    </source>
</evidence>
<accession>A0A139KA75</accession>
<reference evidence="10 11" key="2">
    <citation type="journal article" date="2019" name="Nat. Med.">
        <title>A library of human gut bacterial isolates paired with longitudinal multiomics data enables mechanistic microbiome research.</title>
        <authorList>
            <person name="Poyet M."/>
            <person name="Groussin M."/>
            <person name="Gibbons S.M."/>
            <person name="Avila-Pacheco J."/>
            <person name="Jiang X."/>
            <person name="Kearney S.M."/>
            <person name="Perrotta A.R."/>
            <person name="Berdy B."/>
            <person name="Zhao S."/>
            <person name="Lieberman T.D."/>
            <person name="Swanson P.K."/>
            <person name="Smith M."/>
            <person name="Roesemann S."/>
            <person name="Alexander J.E."/>
            <person name="Rich S.A."/>
            <person name="Livny J."/>
            <person name="Vlamakis H."/>
            <person name="Clish C."/>
            <person name="Bullock K."/>
            <person name="Deik A."/>
            <person name="Scott J."/>
            <person name="Pierce K.A."/>
            <person name="Xavier R.J."/>
            <person name="Alm E.J."/>
        </authorList>
    </citation>
    <scope>NUCLEOTIDE SEQUENCE [LARGE SCALE GENOMIC DNA]</scope>
    <source>
        <strain evidence="2 10">BIOML-A11</strain>
        <strain evidence="1 11">BIOML-A19</strain>
    </source>
</reference>
<dbReference type="Proteomes" id="UP001196342">
    <property type="component" value="Unassembled WGS sequence"/>
</dbReference>
<evidence type="ECO:0000313" key="1">
    <source>
        <dbReference type="EMBL" id="KAB4183374.1"/>
    </source>
</evidence>
<reference evidence="7 8" key="1">
    <citation type="submission" date="2018-08" db="EMBL/GenBank/DDBJ databases">
        <title>A genome reference for cultivated species of the human gut microbiota.</title>
        <authorList>
            <person name="Zou Y."/>
            <person name="Xue W."/>
            <person name="Luo G."/>
        </authorList>
    </citation>
    <scope>NUCLEOTIDE SEQUENCE [LARGE SCALE GENOMIC DNA]</scope>
    <source>
        <strain evidence="5 9">AF28-11</strain>
        <strain evidence="6 8">AM29-12AC</strain>
        <strain evidence="4 7">OM03-4</strain>
    </source>
</reference>
<dbReference type="GeneID" id="98672141"/>
<dbReference type="EMBL" id="QSVA01000005">
    <property type="protein sequence ID" value="RGN94963.1"/>
    <property type="molecule type" value="Genomic_DNA"/>
</dbReference>
<dbReference type="EMBL" id="JAFBJK010000002">
    <property type="protein sequence ID" value="MBT8725070.1"/>
    <property type="molecule type" value="Genomic_DNA"/>
</dbReference>
<dbReference type="AlphaFoldDB" id="A0A139KA75"/>
<comment type="caution">
    <text evidence="2">The sequence shown here is derived from an EMBL/GenBank/DDBJ whole genome shotgun (WGS) entry which is preliminary data.</text>
</comment>
<name>A0A139KA75_BACUN</name>
<dbReference type="Proteomes" id="UP000283601">
    <property type="component" value="Unassembled WGS sequence"/>
</dbReference>
<evidence type="ECO:0000313" key="12">
    <source>
        <dbReference type="Proteomes" id="UP001196342"/>
    </source>
</evidence>
<dbReference type="Proteomes" id="UP000466952">
    <property type="component" value="Unassembled WGS sequence"/>
</dbReference>